<gene>
    <name evidence="1" type="ORF">IWW38_001295</name>
</gene>
<evidence type="ECO:0000313" key="1">
    <source>
        <dbReference type="EMBL" id="KAJ2898644.1"/>
    </source>
</evidence>
<protein>
    <submittedName>
        <fullName evidence="1">Uncharacterized protein</fullName>
    </submittedName>
</protein>
<keyword evidence="2" id="KW-1185">Reference proteome</keyword>
<comment type="caution">
    <text evidence="1">The sequence shown here is derived from an EMBL/GenBank/DDBJ whole genome shotgun (WGS) entry which is preliminary data.</text>
</comment>
<sequence length="180" mass="20148">MMFVFDHHRLAATASTEELEDWFLVMDEYMADGPAGFAYVSATLDSTLSKGYTNWCAKKESPQTWTTLSEYLRKEHSGCMSPWHNGYNLFALKATGSVSNFNSRFLYYAQKCDIADKDVAKGLYHAKLPPALSRLVWMMPCEATLDSIMIIVACDVAEHLTNCKTGGCKKAGMDDYGDFC</sequence>
<dbReference type="Proteomes" id="UP001139981">
    <property type="component" value="Unassembled WGS sequence"/>
</dbReference>
<proteinExistence type="predicted"/>
<dbReference type="EMBL" id="JANBVB010000053">
    <property type="protein sequence ID" value="KAJ2898644.1"/>
    <property type="molecule type" value="Genomic_DNA"/>
</dbReference>
<evidence type="ECO:0000313" key="2">
    <source>
        <dbReference type="Proteomes" id="UP001139981"/>
    </source>
</evidence>
<name>A0ACC1M6R8_9FUNG</name>
<reference evidence="1" key="1">
    <citation type="submission" date="2022-07" db="EMBL/GenBank/DDBJ databases">
        <title>Phylogenomic reconstructions and comparative analyses of Kickxellomycotina fungi.</title>
        <authorList>
            <person name="Reynolds N.K."/>
            <person name="Stajich J.E."/>
            <person name="Barry K."/>
            <person name="Grigoriev I.V."/>
            <person name="Crous P."/>
            <person name="Smith M.E."/>
        </authorList>
    </citation>
    <scope>NUCLEOTIDE SEQUENCE</scope>
    <source>
        <strain evidence="1">CBS 190363</strain>
    </source>
</reference>
<accession>A0ACC1M6R8</accession>
<organism evidence="1 2">
    <name type="scientific">Coemansia aciculifera</name>
    <dbReference type="NCBI Taxonomy" id="417176"/>
    <lineage>
        <taxon>Eukaryota</taxon>
        <taxon>Fungi</taxon>
        <taxon>Fungi incertae sedis</taxon>
        <taxon>Zoopagomycota</taxon>
        <taxon>Kickxellomycotina</taxon>
        <taxon>Kickxellomycetes</taxon>
        <taxon>Kickxellales</taxon>
        <taxon>Kickxellaceae</taxon>
        <taxon>Coemansia</taxon>
    </lineage>
</organism>